<protein>
    <submittedName>
        <fullName evidence="1 2">Uncharacterized protein</fullName>
    </submittedName>
</protein>
<dbReference type="Proteomes" id="UP000030765">
    <property type="component" value="Unassembled WGS sequence"/>
</dbReference>
<reference evidence="1 3" key="1">
    <citation type="journal article" date="2014" name="BMC Genomics">
        <title>Genome sequence of Anopheles sinensis provides insight into genetics basis of mosquito competence for malaria parasites.</title>
        <authorList>
            <person name="Zhou D."/>
            <person name="Zhang D."/>
            <person name="Ding G."/>
            <person name="Shi L."/>
            <person name="Hou Q."/>
            <person name="Ye Y."/>
            <person name="Xu Y."/>
            <person name="Zhou H."/>
            <person name="Xiong C."/>
            <person name="Li S."/>
            <person name="Yu J."/>
            <person name="Hong S."/>
            <person name="Yu X."/>
            <person name="Zou P."/>
            <person name="Chen C."/>
            <person name="Chang X."/>
            <person name="Wang W."/>
            <person name="Lv Y."/>
            <person name="Sun Y."/>
            <person name="Ma L."/>
            <person name="Shen B."/>
            <person name="Zhu C."/>
        </authorList>
    </citation>
    <scope>NUCLEOTIDE SEQUENCE [LARGE SCALE GENOMIC DNA]</scope>
</reference>
<dbReference type="EMBL" id="ATLV01019121">
    <property type="status" value="NOT_ANNOTATED_CDS"/>
    <property type="molecule type" value="Genomic_DNA"/>
</dbReference>
<accession>A0A084W0F6</accession>
<reference evidence="2" key="2">
    <citation type="submission" date="2020-05" db="UniProtKB">
        <authorList>
            <consortium name="EnsemblMetazoa"/>
        </authorList>
    </citation>
    <scope>IDENTIFICATION</scope>
</reference>
<dbReference type="AlphaFoldDB" id="A0A084W0F6"/>
<gene>
    <name evidence="1" type="ORF">ZHAS_00011431</name>
</gene>
<name>A0A084W0F6_ANOSI</name>
<dbReference type="VEuPathDB" id="VectorBase:ASIC011431"/>
<keyword evidence="3" id="KW-1185">Reference proteome</keyword>
<dbReference type="EnsemblMetazoa" id="ASIC011431-RA">
    <property type="protein sequence ID" value="ASIC011431-PA"/>
    <property type="gene ID" value="ASIC011431"/>
</dbReference>
<proteinExistence type="predicted"/>
<organism evidence="1">
    <name type="scientific">Anopheles sinensis</name>
    <name type="common">Mosquito</name>
    <dbReference type="NCBI Taxonomy" id="74873"/>
    <lineage>
        <taxon>Eukaryota</taxon>
        <taxon>Metazoa</taxon>
        <taxon>Ecdysozoa</taxon>
        <taxon>Arthropoda</taxon>
        <taxon>Hexapoda</taxon>
        <taxon>Insecta</taxon>
        <taxon>Pterygota</taxon>
        <taxon>Neoptera</taxon>
        <taxon>Endopterygota</taxon>
        <taxon>Diptera</taxon>
        <taxon>Nematocera</taxon>
        <taxon>Culicoidea</taxon>
        <taxon>Culicidae</taxon>
        <taxon>Anophelinae</taxon>
        <taxon>Anopheles</taxon>
    </lineage>
</organism>
<evidence type="ECO:0000313" key="1">
    <source>
        <dbReference type="EMBL" id="KFB43700.1"/>
    </source>
</evidence>
<sequence>MQSHRNDRTLRARIPSRFDSRALNPISNGNASPPPVIRWSVPMVPIGAHRFPMAVNKDFATDGIGSNGSGNRLNDLQGMQIRFQGQRRTVWENPETLEPADCCDLLRGDWTWFKFVPLRKQME</sequence>
<evidence type="ECO:0000313" key="3">
    <source>
        <dbReference type="Proteomes" id="UP000030765"/>
    </source>
</evidence>
<evidence type="ECO:0000313" key="2">
    <source>
        <dbReference type="EnsemblMetazoa" id="ASIC011431-PA"/>
    </source>
</evidence>
<dbReference type="EMBL" id="KE525262">
    <property type="protein sequence ID" value="KFB43700.1"/>
    <property type="molecule type" value="Genomic_DNA"/>
</dbReference>